<dbReference type="PATRIC" id="fig|482957.22.peg.658"/>
<proteinExistence type="predicted"/>
<dbReference type="EMBL" id="CP000151">
    <property type="protein sequence ID" value="ABB07398.1"/>
    <property type="molecule type" value="Genomic_DNA"/>
</dbReference>
<accession>Q39JG8</accession>
<evidence type="ECO:0000313" key="2">
    <source>
        <dbReference type="EMBL" id="ABB07398.1"/>
    </source>
</evidence>
<gene>
    <name evidence="2" type="ordered locus">Bcep18194_A3797</name>
</gene>
<dbReference type="AlphaFoldDB" id="Q39JG8"/>
<keyword evidence="3" id="KW-1185">Reference proteome</keyword>
<sequence length="153" mass="16348">MLACAVSDGVIGIVDEAMTAIGVAAPQPASHRDASAKRPPCIVCQSRPEPAPCHTVGLRFPARLTILRTFRLAPLVVRASQRRRAAFGPTAVPPGARTRSACTAAGQPHRGSSRLVRQPAPSHPFSPAPRRFPGRHPEPARRGLSLFRLCFVP</sequence>
<dbReference type="HOGENOM" id="CLU_1709790_0_0_4"/>
<name>Q39JG8_BURL3</name>
<dbReference type="Proteomes" id="UP000002705">
    <property type="component" value="Chromosome 1"/>
</dbReference>
<protein>
    <submittedName>
        <fullName evidence="2">Uncharacterized protein</fullName>
    </submittedName>
</protein>
<reference evidence="2" key="1">
    <citation type="submission" date="2009-01" db="EMBL/GenBank/DDBJ databases">
        <title>Complete sequence of chromosome 1 of Burkholderia sp. 383.</title>
        <authorList>
            <consortium name="US DOE Joint Genome Institute"/>
            <person name="Copeland A."/>
            <person name="Lucas S."/>
            <person name="Lapidus A."/>
            <person name="Barry K."/>
            <person name="Detter J.C."/>
            <person name="Glavina T."/>
            <person name="Hammon N."/>
            <person name="Israni S."/>
            <person name="Pitluck S."/>
            <person name="Chain P."/>
            <person name="Malfatti S."/>
            <person name="Shin M."/>
            <person name="Vergez L."/>
            <person name="Schmutz J."/>
            <person name="Larimer F."/>
            <person name="Land M."/>
            <person name="Kyrpides N."/>
            <person name="Lykidis A."/>
            <person name="Richardson P."/>
        </authorList>
    </citation>
    <scope>NUCLEOTIDE SEQUENCE</scope>
    <source>
        <strain evidence="2">383</strain>
    </source>
</reference>
<organism evidence="2 3">
    <name type="scientific">Burkholderia lata (strain ATCC 17760 / DSM 23089 / LMG 22485 / NCIMB 9086 / R18194 / 383)</name>
    <dbReference type="NCBI Taxonomy" id="482957"/>
    <lineage>
        <taxon>Bacteria</taxon>
        <taxon>Pseudomonadati</taxon>
        <taxon>Pseudomonadota</taxon>
        <taxon>Betaproteobacteria</taxon>
        <taxon>Burkholderiales</taxon>
        <taxon>Burkholderiaceae</taxon>
        <taxon>Burkholderia</taxon>
        <taxon>Burkholderia cepacia complex</taxon>
    </lineage>
</organism>
<evidence type="ECO:0000313" key="3">
    <source>
        <dbReference type="Proteomes" id="UP000002705"/>
    </source>
</evidence>
<feature type="region of interest" description="Disordered" evidence="1">
    <location>
        <begin position="88"/>
        <end position="138"/>
    </location>
</feature>
<evidence type="ECO:0000256" key="1">
    <source>
        <dbReference type="SAM" id="MobiDB-lite"/>
    </source>
</evidence>
<dbReference type="KEGG" id="bur:Bcep18194_A3797"/>